<sequence length="81" mass="9179">MKRQLDSNELSNSNETVHTVIMVSVEMVPDATNSLCGYKVVASQPSDLEDFSKLFKDFTKRHCRLISVKDLTKATMKKLTQ</sequence>
<accession>A0A565BC77</accession>
<dbReference type="Pfam" id="PF05918">
    <property type="entry name" value="API5"/>
    <property type="match status" value="1"/>
</dbReference>
<protein>
    <submittedName>
        <fullName evidence="1">Uncharacterized protein</fullName>
    </submittedName>
</protein>
<proteinExistence type="predicted"/>
<dbReference type="OrthoDB" id="911349at2759"/>
<dbReference type="AlphaFoldDB" id="A0A565BC77"/>
<evidence type="ECO:0000313" key="2">
    <source>
        <dbReference type="Proteomes" id="UP000489600"/>
    </source>
</evidence>
<keyword evidence="2" id="KW-1185">Reference proteome</keyword>
<gene>
    <name evidence="1" type="ORF">ANE_LOCUS8871</name>
</gene>
<evidence type="ECO:0000313" key="1">
    <source>
        <dbReference type="EMBL" id="VVA98426.1"/>
    </source>
</evidence>
<dbReference type="InterPro" id="IPR008383">
    <property type="entry name" value="API5"/>
</dbReference>
<organism evidence="1 2">
    <name type="scientific">Arabis nemorensis</name>
    <dbReference type="NCBI Taxonomy" id="586526"/>
    <lineage>
        <taxon>Eukaryota</taxon>
        <taxon>Viridiplantae</taxon>
        <taxon>Streptophyta</taxon>
        <taxon>Embryophyta</taxon>
        <taxon>Tracheophyta</taxon>
        <taxon>Spermatophyta</taxon>
        <taxon>Magnoliopsida</taxon>
        <taxon>eudicotyledons</taxon>
        <taxon>Gunneridae</taxon>
        <taxon>Pentapetalae</taxon>
        <taxon>rosids</taxon>
        <taxon>malvids</taxon>
        <taxon>Brassicales</taxon>
        <taxon>Brassicaceae</taxon>
        <taxon>Arabideae</taxon>
        <taxon>Arabis</taxon>
    </lineage>
</organism>
<reference evidence="1" key="1">
    <citation type="submission" date="2019-07" db="EMBL/GenBank/DDBJ databases">
        <authorList>
            <person name="Dittberner H."/>
        </authorList>
    </citation>
    <scope>NUCLEOTIDE SEQUENCE [LARGE SCALE GENOMIC DNA]</scope>
</reference>
<name>A0A565BC77_9BRAS</name>
<dbReference type="Proteomes" id="UP000489600">
    <property type="component" value="Unassembled WGS sequence"/>
</dbReference>
<dbReference type="EMBL" id="CABITT030000003">
    <property type="protein sequence ID" value="VVA98426.1"/>
    <property type="molecule type" value="Genomic_DNA"/>
</dbReference>
<comment type="caution">
    <text evidence="1">The sequence shown here is derived from an EMBL/GenBank/DDBJ whole genome shotgun (WGS) entry which is preliminary data.</text>
</comment>